<accession>A0A382YH36</accession>
<feature type="non-terminal residue" evidence="1">
    <location>
        <position position="264"/>
    </location>
</feature>
<dbReference type="EMBL" id="UINC01175782">
    <property type="protein sequence ID" value="SVD82583.1"/>
    <property type="molecule type" value="Genomic_DNA"/>
</dbReference>
<proteinExistence type="predicted"/>
<sequence>TLYYAYKRDVLFDDYKYSVNVYERLLVQLSQVLNKLHQTNHSVRYWRIVLGPWLLRFIQIFLDRYRSICNAADSDKVTNTWITLGFLDEFIPNDLPEFNRWQDVDQYNHYLFSQIIKSVEKIPWEEKKDIDFSSLRLVPDQTSFKKKIKGFIFRLIEMWPRIVPDSFQTTSFIDSYFKPNDLMRLQLSIRMMPVLYRPRKKIPLIEPNGQMRGEINLGQRENQFESILAKCLPFQIPKVYLEGYSKMAQSAEKIFPKKPKIILT</sequence>
<name>A0A382YH36_9ZZZZ</name>
<reference evidence="1" key="1">
    <citation type="submission" date="2018-05" db="EMBL/GenBank/DDBJ databases">
        <authorList>
            <person name="Lanie J.A."/>
            <person name="Ng W.-L."/>
            <person name="Kazmierczak K.M."/>
            <person name="Andrzejewski T.M."/>
            <person name="Davidsen T.M."/>
            <person name="Wayne K.J."/>
            <person name="Tettelin H."/>
            <person name="Glass J.I."/>
            <person name="Rusch D."/>
            <person name="Podicherti R."/>
            <person name="Tsui H.-C.T."/>
            <person name="Winkler M.E."/>
        </authorList>
    </citation>
    <scope>NUCLEOTIDE SEQUENCE</scope>
</reference>
<gene>
    <name evidence="1" type="ORF">METZ01_LOCUS435437</name>
</gene>
<protein>
    <submittedName>
        <fullName evidence="1">Uncharacterized protein</fullName>
    </submittedName>
</protein>
<organism evidence="1">
    <name type="scientific">marine metagenome</name>
    <dbReference type="NCBI Taxonomy" id="408172"/>
    <lineage>
        <taxon>unclassified sequences</taxon>
        <taxon>metagenomes</taxon>
        <taxon>ecological metagenomes</taxon>
    </lineage>
</organism>
<dbReference type="AlphaFoldDB" id="A0A382YH36"/>
<feature type="non-terminal residue" evidence="1">
    <location>
        <position position="1"/>
    </location>
</feature>
<evidence type="ECO:0000313" key="1">
    <source>
        <dbReference type="EMBL" id="SVD82583.1"/>
    </source>
</evidence>